<dbReference type="SUPFAM" id="SSF50998">
    <property type="entry name" value="Quinoprotein alcohol dehydrogenase-like"/>
    <property type="match status" value="1"/>
</dbReference>
<keyword evidence="3" id="KW-1185">Reference proteome</keyword>
<gene>
    <name evidence="2" type="ORF">Cch02nite_78560</name>
</gene>
<feature type="domain" description="Pyrrolo-quinoline quinone repeat" evidence="1">
    <location>
        <begin position="65"/>
        <end position="271"/>
    </location>
</feature>
<comment type="caution">
    <text evidence="2">The sequence shown here is derived from an EMBL/GenBank/DDBJ whole genome shotgun (WGS) entry which is preliminary data.</text>
</comment>
<evidence type="ECO:0000313" key="3">
    <source>
        <dbReference type="Proteomes" id="UP000619293"/>
    </source>
</evidence>
<proteinExistence type="predicted"/>
<accession>A0A8J3K0F6</accession>
<dbReference type="EMBL" id="BONG01000095">
    <property type="protein sequence ID" value="GIF94412.1"/>
    <property type="molecule type" value="Genomic_DNA"/>
</dbReference>
<dbReference type="AlphaFoldDB" id="A0A8J3K0F6"/>
<reference evidence="2 3" key="1">
    <citation type="submission" date="2021-01" db="EMBL/GenBank/DDBJ databases">
        <title>Whole genome shotgun sequence of Catellatospora chokoriensis NBRC 107358.</title>
        <authorList>
            <person name="Komaki H."/>
            <person name="Tamura T."/>
        </authorList>
    </citation>
    <scope>NUCLEOTIDE SEQUENCE [LARGE SCALE GENOMIC DNA]</scope>
    <source>
        <strain evidence="2 3">NBRC 107358</strain>
    </source>
</reference>
<dbReference type="InterPro" id="IPR011047">
    <property type="entry name" value="Quinoprotein_ADH-like_sf"/>
</dbReference>
<sequence length="441" mass="46965">MTATEAGSSGFAVIDLGAGWREPDQHLDEPRQWRTRSFALAVAVALTAALGGAVANRPGVTEFARVTLDTDVHDGRYSIVGDVVLVPDRGNLSAYELRDGSRRWRVPAVGLVSPPFVTPTAEADVVVLEQAEADAGVQTRVVDLADGATLWRSSVAVASVDDVAVEYAVMPNPEEIAGGAPLPPADLRVFDLRSGQVRWRLRGDAVAVDLAARTGWAISATGAVTGYDLRDGQVRRTGVLRLPEGRVYAATAADGVLALGIAQGDSRVEEHFETATFEAIDQSSPLWARTDCGPSWCALAAKPGGEEADPVVVDRADGRVRYRLPANSHGTPSAAGLLVFTSDLDQSARSGLAVLQDPVTGRVLHDLAGWTRPDLQPYPPIFLTREVGPAGAGRLQIARLTPDGLRPLTELPFRVRGCAFAEHALVCLHDGNQLTFWRLRG</sequence>
<dbReference type="Pfam" id="PF13360">
    <property type="entry name" value="PQQ_2"/>
    <property type="match status" value="1"/>
</dbReference>
<evidence type="ECO:0000259" key="1">
    <source>
        <dbReference type="Pfam" id="PF13360"/>
    </source>
</evidence>
<dbReference type="Proteomes" id="UP000619293">
    <property type="component" value="Unassembled WGS sequence"/>
</dbReference>
<dbReference type="RefSeq" id="WP_191837614.1">
    <property type="nucleotide sequence ID" value="NZ_BONG01000095.1"/>
</dbReference>
<dbReference type="InterPro" id="IPR002372">
    <property type="entry name" value="PQQ_rpt_dom"/>
</dbReference>
<protein>
    <recommendedName>
        <fullName evidence="1">Pyrrolo-quinoline quinone repeat domain-containing protein</fullName>
    </recommendedName>
</protein>
<organism evidence="2 3">
    <name type="scientific">Catellatospora chokoriensis</name>
    <dbReference type="NCBI Taxonomy" id="310353"/>
    <lineage>
        <taxon>Bacteria</taxon>
        <taxon>Bacillati</taxon>
        <taxon>Actinomycetota</taxon>
        <taxon>Actinomycetes</taxon>
        <taxon>Micromonosporales</taxon>
        <taxon>Micromonosporaceae</taxon>
        <taxon>Catellatospora</taxon>
    </lineage>
</organism>
<dbReference type="Gene3D" id="2.130.10.10">
    <property type="entry name" value="YVTN repeat-like/Quinoprotein amine dehydrogenase"/>
    <property type="match status" value="1"/>
</dbReference>
<evidence type="ECO:0000313" key="2">
    <source>
        <dbReference type="EMBL" id="GIF94412.1"/>
    </source>
</evidence>
<dbReference type="InterPro" id="IPR015943">
    <property type="entry name" value="WD40/YVTN_repeat-like_dom_sf"/>
</dbReference>
<name>A0A8J3K0F6_9ACTN</name>